<evidence type="ECO:0000256" key="1">
    <source>
        <dbReference type="SAM" id="MobiDB-lite"/>
    </source>
</evidence>
<protein>
    <submittedName>
        <fullName evidence="2">Uncharacterized protein</fullName>
    </submittedName>
</protein>
<name>A0ABQ4YQ23_9ASTR</name>
<feature type="region of interest" description="Disordered" evidence="1">
    <location>
        <begin position="74"/>
        <end position="97"/>
    </location>
</feature>
<organism evidence="2 3">
    <name type="scientific">Tanacetum coccineum</name>
    <dbReference type="NCBI Taxonomy" id="301880"/>
    <lineage>
        <taxon>Eukaryota</taxon>
        <taxon>Viridiplantae</taxon>
        <taxon>Streptophyta</taxon>
        <taxon>Embryophyta</taxon>
        <taxon>Tracheophyta</taxon>
        <taxon>Spermatophyta</taxon>
        <taxon>Magnoliopsida</taxon>
        <taxon>eudicotyledons</taxon>
        <taxon>Gunneridae</taxon>
        <taxon>Pentapetalae</taxon>
        <taxon>asterids</taxon>
        <taxon>campanulids</taxon>
        <taxon>Asterales</taxon>
        <taxon>Asteraceae</taxon>
        <taxon>Asteroideae</taxon>
        <taxon>Anthemideae</taxon>
        <taxon>Anthemidinae</taxon>
        <taxon>Tanacetum</taxon>
    </lineage>
</organism>
<comment type="caution">
    <text evidence="2">The sequence shown here is derived from an EMBL/GenBank/DDBJ whole genome shotgun (WGS) entry which is preliminary data.</text>
</comment>
<evidence type="ECO:0000313" key="3">
    <source>
        <dbReference type="Proteomes" id="UP001151760"/>
    </source>
</evidence>
<evidence type="ECO:0000313" key="2">
    <source>
        <dbReference type="EMBL" id="GJS79652.1"/>
    </source>
</evidence>
<proteinExistence type="predicted"/>
<keyword evidence="3" id="KW-1185">Reference proteome</keyword>
<accession>A0ABQ4YQ23</accession>
<reference evidence="2" key="2">
    <citation type="submission" date="2022-01" db="EMBL/GenBank/DDBJ databases">
        <authorList>
            <person name="Yamashiro T."/>
            <person name="Shiraishi A."/>
            <person name="Satake H."/>
            <person name="Nakayama K."/>
        </authorList>
    </citation>
    <scope>NUCLEOTIDE SEQUENCE</scope>
</reference>
<dbReference type="EMBL" id="BQNB010010612">
    <property type="protein sequence ID" value="GJS79652.1"/>
    <property type="molecule type" value="Genomic_DNA"/>
</dbReference>
<gene>
    <name evidence="2" type="ORF">Tco_0729533</name>
</gene>
<dbReference type="Proteomes" id="UP001151760">
    <property type="component" value="Unassembled WGS sequence"/>
</dbReference>
<reference evidence="2" key="1">
    <citation type="journal article" date="2022" name="Int. J. Mol. Sci.">
        <title>Draft Genome of Tanacetum Coccineum: Genomic Comparison of Closely Related Tanacetum-Family Plants.</title>
        <authorList>
            <person name="Yamashiro T."/>
            <person name="Shiraishi A."/>
            <person name="Nakayama K."/>
            <person name="Satake H."/>
        </authorList>
    </citation>
    <scope>NUCLEOTIDE SEQUENCE</scope>
</reference>
<feature type="compositionally biased region" description="Polar residues" evidence="1">
    <location>
        <begin position="81"/>
        <end position="97"/>
    </location>
</feature>
<sequence length="366" mass="41244">MFKPIIDAYDSDWMKAPMAAVAFMANLSSTRAHQHQVNEGMLIPLHPLTMPLEYGILNRSWYHQVVSMKKKNEKPGHAYCHSSNERASQTSNPNSPVTPFVRTQSDHQIFDELEAEYEQCVLDNKNLTIEKKNLLIKNDCLIAECLEKDICSNCATSDNCWPPSSSCLATILRSACDREHTKFFNLEAEVFQQQKMKAASKGKMTLSGIRRLRSTITRMLKYVPLKEAANTHSRTAYTEKLSALTAENTKLKAQVTGKTSSGPSTSETPKVLAPGMYNLGSKKAADHNKKLHVVDHNQFVIRSLKSVNTKTPQAKHSVNHTKKVWKATRNHNVNTTKTAWRPTRKVVGSVKPQWKPTGRYFACMID</sequence>